<dbReference type="GO" id="GO:0097163">
    <property type="term" value="F:sulfur carrier activity"/>
    <property type="evidence" value="ECO:0007669"/>
    <property type="project" value="TreeGrafter"/>
</dbReference>
<dbReference type="Pfam" id="PF04358">
    <property type="entry name" value="DsrC"/>
    <property type="match status" value="1"/>
</dbReference>
<dbReference type="Gene3D" id="1.10.10.370">
    <property type="entry name" value="DsrC-like protein, C-terminal domain"/>
    <property type="match status" value="1"/>
</dbReference>
<reference evidence="4 5" key="1">
    <citation type="submission" date="2016-11" db="EMBL/GenBank/DDBJ databases">
        <authorList>
            <person name="Jaros S."/>
            <person name="Januszkiewicz K."/>
            <person name="Wedrychowicz H."/>
        </authorList>
    </citation>
    <scope>NUCLEOTIDE SEQUENCE [LARGE SCALE GENOMIC DNA]</scope>
    <source>
        <strain evidence="4 5">DSM 9705</strain>
    </source>
</reference>
<gene>
    <name evidence="4" type="ORF">SAMN02745124_03546</name>
</gene>
<dbReference type="InterPro" id="IPR025526">
    <property type="entry name" value="DsrC-like_dom_sf"/>
</dbReference>
<dbReference type="Proteomes" id="UP000184139">
    <property type="component" value="Unassembled WGS sequence"/>
</dbReference>
<dbReference type="Gene3D" id="3.30.1420.10">
    <property type="match status" value="1"/>
</dbReference>
<dbReference type="GO" id="GO:0005737">
    <property type="term" value="C:cytoplasm"/>
    <property type="evidence" value="ECO:0007669"/>
    <property type="project" value="UniProtKB-SubCell"/>
</dbReference>
<evidence type="ECO:0000256" key="3">
    <source>
        <dbReference type="ARBA" id="ARBA00022490"/>
    </source>
</evidence>
<keyword evidence="5" id="KW-1185">Reference proteome</keyword>
<dbReference type="EMBL" id="FQXS01000026">
    <property type="protein sequence ID" value="SHI05775.1"/>
    <property type="molecule type" value="Genomic_DNA"/>
</dbReference>
<organism evidence="4 5">
    <name type="scientific">Desulfofustis glycolicus DSM 9705</name>
    <dbReference type="NCBI Taxonomy" id="1121409"/>
    <lineage>
        <taxon>Bacteria</taxon>
        <taxon>Pseudomonadati</taxon>
        <taxon>Thermodesulfobacteriota</taxon>
        <taxon>Desulfobulbia</taxon>
        <taxon>Desulfobulbales</taxon>
        <taxon>Desulfocapsaceae</taxon>
        <taxon>Desulfofustis</taxon>
    </lineage>
</organism>
<evidence type="ECO:0000256" key="2">
    <source>
        <dbReference type="ARBA" id="ARBA00005718"/>
    </source>
</evidence>
<dbReference type="InterPro" id="IPR042072">
    <property type="entry name" value="DsrC-like_C"/>
</dbReference>
<evidence type="ECO:0000313" key="4">
    <source>
        <dbReference type="EMBL" id="SHI05775.1"/>
    </source>
</evidence>
<dbReference type="PANTHER" id="PTHR37010:SF1">
    <property type="entry name" value="SULFURTRANSFERASE TUSE"/>
    <property type="match status" value="1"/>
</dbReference>
<dbReference type="GO" id="GO:0002143">
    <property type="term" value="P:tRNA wobble position uridine thiolation"/>
    <property type="evidence" value="ECO:0007669"/>
    <property type="project" value="TreeGrafter"/>
</dbReference>
<dbReference type="PANTHER" id="PTHR37010">
    <property type="entry name" value="SULFURTRANSFERASE TUSE"/>
    <property type="match status" value="1"/>
</dbReference>
<accession>A0A1M5Y132</accession>
<dbReference type="STRING" id="1121409.SAMN02745124_03546"/>
<dbReference type="SUPFAM" id="SSF69721">
    <property type="entry name" value="DsrC, the gamma subunit of dissimilatory sulfite reductase"/>
    <property type="match status" value="1"/>
</dbReference>
<protein>
    <submittedName>
        <fullName evidence="4">tRNA 2-thiouridine synthesizing protein E</fullName>
    </submittedName>
</protein>
<evidence type="ECO:0000313" key="5">
    <source>
        <dbReference type="Proteomes" id="UP000184139"/>
    </source>
</evidence>
<dbReference type="RefSeq" id="WP_073378136.1">
    <property type="nucleotide sequence ID" value="NZ_FQXS01000026.1"/>
</dbReference>
<dbReference type="OrthoDB" id="9786347at2"/>
<comment type="similarity">
    <text evidence="2">Belongs to the DsrC/TusE family.</text>
</comment>
<dbReference type="InterPro" id="IPR007453">
    <property type="entry name" value="DsrC/TusE"/>
</dbReference>
<dbReference type="InterPro" id="IPR043163">
    <property type="entry name" value="DsrC-like_N"/>
</dbReference>
<dbReference type="AlphaFoldDB" id="A0A1M5Y132"/>
<dbReference type="NCBIfam" id="TIGR03342">
    <property type="entry name" value="dsrC_tusE_dsvC"/>
    <property type="match status" value="1"/>
</dbReference>
<sequence>MKELSVNDKIVTVDDEGFLVNRDDWDEDVARAIAKHLDIPDLDEEQVEIISFMRSYYNKFHAFPILRNVCKQVKQTGACVNNEFVDPMKAWKIAGLPKLDGIHFVTVDGVNYLLEECC</sequence>
<name>A0A1M5Y132_9BACT</name>
<comment type="subcellular location">
    <subcellularLocation>
        <location evidence="1">Cytoplasm</location>
    </subcellularLocation>
</comment>
<keyword evidence="3" id="KW-0963">Cytoplasm</keyword>
<evidence type="ECO:0000256" key="1">
    <source>
        <dbReference type="ARBA" id="ARBA00004496"/>
    </source>
</evidence>
<proteinExistence type="inferred from homology"/>